<evidence type="ECO:0000313" key="5">
    <source>
        <dbReference type="Proteomes" id="UP000053661"/>
    </source>
</evidence>
<evidence type="ECO:0000256" key="1">
    <source>
        <dbReference type="ARBA" id="ARBA00022782"/>
    </source>
</evidence>
<accession>A0A093EKX2</accession>
<dbReference type="Gene3D" id="3.30.420.610">
    <property type="entry name" value="LOTUS domain-like"/>
    <property type="match status" value="1"/>
</dbReference>
<dbReference type="GO" id="GO:0030154">
    <property type="term" value="P:cell differentiation"/>
    <property type="evidence" value="ECO:0007669"/>
    <property type="project" value="UniProtKB-KW"/>
</dbReference>
<reference evidence="4 5" key="1">
    <citation type="submission" date="2014-04" db="EMBL/GenBank/DDBJ databases">
        <title>Genome evolution of avian class.</title>
        <authorList>
            <person name="Zhang G."/>
            <person name="Li C."/>
        </authorList>
    </citation>
    <scope>NUCLEOTIDE SEQUENCE [LARGE SCALE GENOMIC DNA]</scope>
    <source>
        <strain evidence="4">BGI_N340</strain>
    </source>
</reference>
<dbReference type="InterPro" id="IPR025605">
    <property type="entry name" value="OST-HTH/LOTUS_dom"/>
</dbReference>
<dbReference type="PROSITE" id="PS51644">
    <property type="entry name" value="HTH_OST"/>
    <property type="match status" value="1"/>
</dbReference>
<evidence type="ECO:0000256" key="2">
    <source>
        <dbReference type="SAM" id="MobiDB-lite"/>
    </source>
</evidence>
<feature type="compositionally biased region" description="Low complexity" evidence="2">
    <location>
        <begin position="67"/>
        <end position="81"/>
    </location>
</feature>
<name>A0A093EKX2_TAUER</name>
<gene>
    <name evidence="4" type="ORF">N340_01078</name>
</gene>
<proteinExistence type="predicted"/>
<feature type="domain" description="HTH OST-type" evidence="3">
    <location>
        <begin position="1"/>
        <end position="43"/>
    </location>
</feature>
<dbReference type="Proteomes" id="UP000053661">
    <property type="component" value="Unassembled WGS sequence"/>
</dbReference>
<keyword evidence="5" id="KW-1185">Reference proteome</keyword>
<dbReference type="AlphaFoldDB" id="A0A093EKX2"/>
<organism evidence="4 5">
    <name type="scientific">Tauraco erythrolophus</name>
    <name type="common">Red-crested turaco</name>
    <dbReference type="NCBI Taxonomy" id="121530"/>
    <lineage>
        <taxon>Eukaryota</taxon>
        <taxon>Metazoa</taxon>
        <taxon>Chordata</taxon>
        <taxon>Craniata</taxon>
        <taxon>Vertebrata</taxon>
        <taxon>Euteleostomi</taxon>
        <taxon>Archelosauria</taxon>
        <taxon>Archosauria</taxon>
        <taxon>Dinosauria</taxon>
        <taxon>Saurischia</taxon>
        <taxon>Theropoda</taxon>
        <taxon>Coelurosauria</taxon>
        <taxon>Aves</taxon>
        <taxon>Neognathae</taxon>
        <taxon>Neoaves</taxon>
        <taxon>Otidimorphae</taxon>
        <taxon>Musophagiformes</taxon>
        <taxon>Musophagidae</taxon>
        <taxon>Tauraco</taxon>
    </lineage>
</organism>
<dbReference type="EMBL" id="KL464170">
    <property type="protein sequence ID" value="KFV15211.1"/>
    <property type="molecule type" value="Genomic_DNA"/>
</dbReference>
<feature type="non-terminal residue" evidence="4">
    <location>
        <position position="104"/>
    </location>
</feature>
<feature type="region of interest" description="Disordered" evidence="2">
    <location>
        <begin position="64"/>
        <end position="89"/>
    </location>
</feature>
<dbReference type="InterPro" id="IPR041966">
    <property type="entry name" value="LOTUS-like"/>
</dbReference>
<sequence length="104" mass="11166">MIGKPLPLHSLGFQSTLELVADMPEVVRVCPYENGTFILKAVADETTKTIAKLVARQRSSKARKNAAVKAAAASPSKNPRSFPQRGRAPILPASVKAELQDLLS</sequence>
<protein>
    <submittedName>
        <fullName evidence="4">Tudor domain-containing protein 5</fullName>
    </submittedName>
</protein>
<evidence type="ECO:0000313" key="4">
    <source>
        <dbReference type="EMBL" id="KFV15211.1"/>
    </source>
</evidence>
<keyword evidence="1" id="KW-0221">Differentiation</keyword>
<evidence type="ECO:0000259" key="3">
    <source>
        <dbReference type="PROSITE" id="PS51644"/>
    </source>
</evidence>